<feature type="region of interest" description="Disordered" evidence="1">
    <location>
        <begin position="72"/>
        <end position="92"/>
    </location>
</feature>
<protein>
    <submittedName>
        <fullName evidence="3">Uncharacterized protein</fullName>
    </submittedName>
</protein>
<keyword evidence="2" id="KW-0812">Transmembrane</keyword>
<evidence type="ECO:0000313" key="4">
    <source>
        <dbReference type="Proteomes" id="UP000313359"/>
    </source>
</evidence>
<reference evidence="3" key="1">
    <citation type="journal article" date="2018" name="Genome Biol. Evol.">
        <title>Genomics and development of Lentinus tigrinus, a white-rot wood-decaying mushroom with dimorphic fruiting bodies.</title>
        <authorList>
            <person name="Wu B."/>
            <person name="Xu Z."/>
            <person name="Knudson A."/>
            <person name="Carlson A."/>
            <person name="Chen N."/>
            <person name="Kovaka S."/>
            <person name="LaButti K."/>
            <person name="Lipzen A."/>
            <person name="Pennachio C."/>
            <person name="Riley R."/>
            <person name="Schakwitz W."/>
            <person name="Umezawa K."/>
            <person name="Ohm R.A."/>
            <person name="Grigoriev I.V."/>
            <person name="Nagy L.G."/>
            <person name="Gibbons J."/>
            <person name="Hibbett D."/>
        </authorList>
    </citation>
    <scope>NUCLEOTIDE SEQUENCE [LARGE SCALE GENOMIC DNA]</scope>
    <source>
        <strain evidence="3">ALCF2SS1-6</strain>
    </source>
</reference>
<accession>A0A5C2RZB2</accession>
<organism evidence="3 4">
    <name type="scientific">Lentinus tigrinus ALCF2SS1-6</name>
    <dbReference type="NCBI Taxonomy" id="1328759"/>
    <lineage>
        <taxon>Eukaryota</taxon>
        <taxon>Fungi</taxon>
        <taxon>Dikarya</taxon>
        <taxon>Basidiomycota</taxon>
        <taxon>Agaricomycotina</taxon>
        <taxon>Agaricomycetes</taxon>
        <taxon>Polyporales</taxon>
        <taxon>Polyporaceae</taxon>
        <taxon>Lentinus</taxon>
    </lineage>
</organism>
<dbReference type="Proteomes" id="UP000313359">
    <property type="component" value="Unassembled WGS sequence"/>
</dbReference>
<keyword evidence="2" id="KW-1133">Transmembrane helix</keyword>
<feature type="compositionally biased region" description="Basic and acidic residues" evidence="1">
    <location>
        <begin position="72"/>
        <end position="85"/>
    </location>
</feature>
<evidence type="ECO:0000313" key="3">
    <source>
        <dbReference type="EMBL" id="RPD56318.1"/>
    </source>
</evidence>
<sequence>MWLSDSVYLHHRRCGVVHTNRHYTTNMGTHRTSTSSTQLEVHMSTRSGPPGPTTSTPAITTIENSHVHDLADATENHDSDPDPEKWSNSSGLSRPLSPFDVDVAQNSLSWRTYIEPLLTRIAKKLYGSDADLPSMTSGTLGYLKLEGYSARDSTDNMCAFVDYVRARSWSEQTVDGFLGTLQIGSHWPSKLSLSIATQDDRLQYVWLLLEGLLAVLSFKDYTSPPPSTFPELVSTVFPPFPHNASVSRSWIAFILSFCRGVRPQPSFSFTARQLIEEDLVIEPTKNMIEHLKFDGKKTVQVFILDRDSARVLMDYHNNAASKAIGMGNLGNEILQSYHTLIGDDYQKIYELLISLGLFKIDHDAERNSAFDDMTIITGIIRLFHNSPNFDPQPRLLATRVNALQNELHRRRHWYNRLRRDIHRQKKEQPWMFWGAVLAAFFGFCTVVQTIVSVWALVLV</sequence>
<evidence type="ECO:0000256" key="2">
    <source>
        <dbReference type="SAM" id="Phobius"/>
    </source>
</evidence>
<dbReference type="OrthoDB" id="3004490at2759"/>
<name>A0A5C2RZB2_9APHY</name>
<feature type="transmembrane region" description="Helical" evidence="2">
    <location>
        <begin position="430"/>
        <end position="457"/>
    </location>
</feature>
<dbReference type="EMBL" id="ML122289">
    <property type="protein sequence ID" value="RPD56318.1"/>
    <property type="molecule type" value="Genomic_DNA"/>
</dbReference>
<dbReference type="AlphaFoldDB" id="A0A5C2RZB2"/>
<keyword evidence="2" id="KW-0472">Membrane</keyword>
<proteinExistence type="predicted"/>
<evidence type="ECO:0000256" key="1">
    <source>
        <dbReference type="SAM" id="MobiDB-lite"/>
    </source>
</evidence>
<gene>
    <name evidence="3" type="ORF">L227DRAFT_656371</name>
</gene>
<keyword evidence="4" id="KW-1185">Reference proteome</keyword>